<protein>
    <recommendedName>
        <fullName evidence="1">F-box/LRR-repeat protein 15-like leucin rich repeat domain-containing protein</fullName>
    </recommendedName>
</protein>
<dbReference type="GO" id="GO:0031146">
    <property type="term" value="P:SCF-dependent proteasomal ubiquitin-dependent protein catabolic process"/>
    <property type="evidence" value="ECO:0007669"/>
    <property type="project" value="TreeGrafter"/>
</dbReference>
<feature type="domain" description="F-box/LRR-repeat protein 15-like leucin rich repeat" evidence="1">
    <location>
        <begin position="42"/>
        <end position="592"/>
    </location>
</feature>
<dbReference type="PANTHER" id="PTHR13318">
    <property type="entry name" value="PARTNER OF PAIRED, ISOFORM B-RELATED"/>
    <property type="match status" value="1"/>
</dbReference>
<dbReference type="SUPFAM" id="SSF52047">
    <property type="entry name" value="RNI-like"/>
    <property type="match status" value="2"/>
</dbReference>
<organism evidence="2 3">
    <name type="scientific">Rubroshorea leprosula</name>
    <dbReference type="NCBI Taxonomy" id="152421"/>
    <lineage>
        <taxon>Eukaryota</taxon>
        <taxon>Viridiplantae</taxon>
        <taxon>Streptophyta</taxon>
        <taxon>Embryophyta</taxon>
        <taxon>Tracheophyta</taxon>
        <taxon>Spermatophyta</taxon>
        <taxon>Magnoliopsida</taxon>
        <taxon>eudicotyledons</taxon>
        <taxon>Gunneridae</taxon>
        <taxon>Pentapetalae</taxon>
        <taxon>rosids</taxon>
        <taxon>malvids</taxon>
        <taxon>Malvales</taxon>
        <taxon>Dipterocarpaceae</taxon>
        <taxon>Rubroshorea</taxon>
    </lineage>
</organism>
<evidence type="ECO:0000259" key="1">
    <source>
        <dbReference type="Pfam" id="PF25372"/>
    </source>
</evidence>
<accession>A0AAV5LII3</accession>
<dbReference type="SMART" id="SM00367">
    <property type="entry name" value="LRR_CC"/>
    <property type="match status" value="7"/>
</dbReference>
<keyword evidence="3" id="KW-1185">Reference proteome</keyword>
<comment type="caution">
    <text evidence="2">The sequence shown here is derived from an EMBL/GenBank/DDBJ whole genome shotgun (WGS) entry which is preliminary data.</text>
</comment>
<name>A0AAV5LII3_9ROSI</name>
<dbReference type="Proteomes" id="UP001054252">
    <property type="component" value="Unassembled WGS sequence"/>
</dbReference>
<sequence>MEQVPIEEILWRLDLESLCSLACVNKALCSSVLCHLRLLSSLHLPTLCPDALTLNHILGKCSGVKTLNLNCLRLQDSSLCAFLSPNLLELNLLGGSFFSHHILASIGQSCPNLRVLTVELAAQESSHAFKSNLARLLERCLCLECLCLKIRGIEVDAIDLRSIEFFIPKTIKTLKLQPVLEQDATDFINKLGVGRNVLETYDCSKSLPPTSSGFTLQRLRLVLDLISDALIRTIIHSLSHLVDLDLEDRPYKDPPPHHDLTNNGLQVLGCCKHLRGLSLVRSRQNQHGMSFKRINDMGMFLLSEGCKDLESVRLCGFSKVSDAGFASILHSCQNLKQFEVRNALFLSDLAFHDLSKTQYALVEVRLLACNLITSEAVKELASFTTLEVLDFGGCKSLADSCLGPISYLPRLTALNLTGADITDSGLLVLGEVSPPLTRLCLRGCKRVTDKGVSFLLRGGGITGKTLEALDLGHMPGISDKAIFTVAEAGIEITELCIRFCFRVTDSSLEALAKKRTFQDGSKQLRRLDLYNCISLSVDGLRLLKRPLFCGLHWLGIGNTRLACQSDSLKAETWKERPWLTMCLDGCEMGCHDGWQFHVLE</sequence>
<dbReference type="PANTHER" id="PTHR13318:SF176">
    <property type="entry name" value="F-BOX PROTEIN AT-B"/>
    <property type="match status" value="1"/>
</dbReference>
<reference evidence="2 3" key="1">
    <citation type="journal article" date="2021" name="Commun. Biol.">
        <title>The genome of Shorea leprosula (Dipterocarpaceae) highlights the ecological relevance of drought in aseasonal tropical rainforests.</title>
        <authorList>
            <person name="Ng K.K.S."/>
            <person name="Kobayashi M.J."/>
            <person name="Fawcett J.A."/>
            <person name="Hatakeyama M."/>
            <person name="Paape T."/>
            <person name="Ng C.H."/>
            <person name="Ang C.C."/>
            <person name="Tnah L.H."/>
            <person name="Lee C.T."/>
            <person name="Nishiyama T."/>
            <person name="Sese J."/>
            <person name="O'Brien M.J."/>
            <person name="Copetti D."/>
            <person name="Mohd Noor M.I."/>
            <person name="Ong R.C."/>
            <person name="Putra M."/>
            <person name="Sireger I.Z."/>
            <person name="Indrioko S."/>
            <person name="Kosugi Y."/>
            <person name="Izuno A."/>
            <person name="Isagi Y."/>
            <person name="Lee S.L."/>
            <person name="Shimizu K.K."/>
        </authorList>
    </citation>
    <scope>NUCLEOTIDE SEQUENCE [LARGE SCALE GENOMIC DNA]</scope>
    <source>
        <strain evidence="2">214</strain>
    </source>
</reference>
<evidence type="ECO:0000313" key="3">
    <source>
        <dbReference type="Proteomes" id="UP001054252"/>
    </source>
</evidence>
<dbReference type="InterPro" id="IPR057207">
    <property type="entry name" value="FBXL15_LRR"/>
</dbReference>
<dbReference type="AlphaFoldDB" id="A0AAV5LII3"/>
<dbReference type="InterPro" id="IPR006553">
    <property type="entry name" value="Leu-rich_rpt_Cys-con_subtyp"/>
</dbReference>
<dbReference type="Gene3D" id="3.80.10.10">
    <property type="entry name" value="Ribonuclease Inhibitor"/>
    <property type="match status" value="2"/>
</dbReference>
<gene>
    <name evidence="2" type="ORF">SLEP1_g44579</name>
</gene>
<dbReference type="InterPro" id="IPR032675">
    <property type="entry name" value="LRR_dom_sf"/>
</dbReference>
<dbReference type="Pfam" id="PF25372">
    <property type="entry name" value="DUF7885"/>
    <property type="match status" value="1"/>
</dbReference>
<proteinExistence type="predicted"/>
<dbReference type="EMBL" id="BPVZ01000116">
    <property type="protein sequence ID" value="GKV36447.1"/>
    <property type="molecule type" value="Genomic_DNA"/>
</dbReference>
<evidence type="ECO:0000313" key="2">
    <source>
        <dbReference type="EMBL" id="GKV36447.1"/>
    </source>
</evidence>
<dbReference type="GO" id="GO:0019005">
    <property type="term" value="C:SCF ubiquitin ligase complex"/>
    <property type="evidence" value="ECO:0007669"/>
    <property type="project" value="TreeGrafter"/>
</dbReference>